<reference evidence="4 5" key="1">
    <citation type="submission" date="2022-10" db="EMBL/GenBank/DDBJ databases">
        <title>Defluviimonas sp. nov., isolated from ocean surface water.</title>
        <authorList>
            <person name="He W."/>
            <person name="Wang L."/>
            <person name="Zhang D.-F."/>
        </authorList>
    </citation>
    <scope>NUCLEOTIDE SEQUENCE [LARGE SCALE GENOMIC DNA]</scope>
    <source>
        <strain evidence="4 5">WL0002</strain>
    </source>
</reference>
<feature type="transmembrane region" description="Helical" evidence="2">
    <location>
        <begin position="542"/>
        <end position="566"/>
    </location>
</feature>
<keyword evidence="2" id="KW-0812">Transmembrane</keyword>
<evidence type="ECO:0000313" key="4">
    <source>
        <dbReference type="EMBL" id="MCV2868876.1"/>
    </source>
</evidence>
<name>A0ABT2ZDQ1_9RHOB</name>
<dbReference type="InterPro" id="IPR011853">
    <property type="entry name" value="TRAP_DctM-Dct_fused"/>
</dbReference>
<dbReference type="Proteomes" id="UP001652542">
    <property type="component" value="Unassembled WGS sequence"/>
</dbReference>
<protein>
    <submittedName>
        <fullName evidence="4">TRAP transporter permease</fullName>
    </submittedName>
</protein>
<dbReference type="PANTHER" id="PTHR43849:SF2">
    <property type="entry name" value="BLL3936 PROTEIN"/>
    <property type="match status" value="1"/>
</dbReference>
<keyword evidence="1" id="KW-1003">Cell membrane</keyword>
<feature type="transmembrane region" description="Helical" evidence="2">
    <location>
        <begin position="158"/>
        <end position="183"/>
    </location>
</feature>
<keyword evidence="1" id="KW-0813">Transport</keyword>
<feature type="transmembrane region" description="Helical" evidence="2">
    <location>
        <begin position="449"/>
        <end position="467"/>
    </location>
</feature>
<dbReference type="PANTHER" id="PTHR43849">
    <property type="entry name" value="BLL3936 PROTEIN"/>
    <property type="match status" value="1"/>
</dbReference>
<feature type="transmembrane region" description="Helical" evidence="2">
    <location>
        <begin position="766"/>
        <end position="783"/>
    </location>
</feature>
<feature type="transmembrane region" description="Helical" evidence="2">
    <location>
        <begin position="376"/>
        <end position="394"/>
    </location>
</feature>
<gene>
    <name evidence="4" type="ORF">OEW28_09570</name>
</gene>
<feature type="transmembrane region" description="Helical" evidence="2">
    <location>
        <begin position="512"/>
        <end position="536"/>
    </location>
</feature>
<accession>A0ABT2ZDQ1</accession>
<feature type="transmembrane region" description="Helical" evidence="2">
    <location>
        <begin position="30"/>
        <end position="49"/>
    </location>
</feature>
<dbReference type="RefSeq" id="WP_263734540.1">
    <property type="nucleotide sequence ID" value="NZ_JAOWKY010000002.1"/>
</dbReference>
<evidence type="ECO:0000313" key="5">
    <source>
        <dbReference type="Proteomes" id="UP001652542"/>
    </source>
</evidence>
<feature type="transmembrane region" description="Helical" evidence="2">
    <location>
        <begin position="310"/>
        <end position="327"/>
    </location>
</feature>
<proteinExistence type="predicted"/>
<feature type="transmembrane region" description="Helical" evidence="2">
    <location>
        <begin position="129"/>
        <end position="151"/>
    </location>
</feature>
<evidence type="ECO:0000256" key="1">
    <source>
        <dbReference type="RuleBase" id="RU369079"/>
    </source>
</evidence>
<feature type="transmembrane region" description="Helical" evidence="2">
    <location>
        <begin position="400"/>
        <end position="417"/>
    </location>
</feature>
<keyword evidence="5" id="KW-1185">Reference proteome</keyword>
<feature type="transmembrane region" description="Helical" evidence="2">
    <location>
        <begin position="578"/>
        <end position="600"/>
    </location>
</feature>
<evidence type="ECO:0000259" key="3">
    <source>
        <dbReference type="Pfam" id="PF06808"/>
    </source>
</evidence>
<comment type="subcellular location">
    <subcellularLocation>
        <location evidence="1">Cell inner membrane</location>
        <topology evidence="1">Multi-pass membrane protein</topology>
    </subcellularLocation>
</comment>
<feature type="transmembrane region" description="Helical" evidence="2">
    <location>
        <begin position="203"/>
        <end position="226"/>
    </location>
</feature>
<dbReference type="InterPro" id="IPR021814">
    <property type="entry name" value="DUF3394"/>
</dbReference>
<dbReference type="Pfam" id="PF11874">
    <property type="entry name" value="DUF3394"/>
    <property type="match status" value="1"/>
</dbReference>
<feature type="transmembrane region" description="Helical" evidence="2">
    <location>
        <begin position="55"/>
        <end position="83"/>
    </location>
</feature>
<feature type="transmembrane region" description="Helical" evidence="2">
    <location>
        <begin position="95"/>
        <end position="114"/>
    </location>
</feature>
<feature type="transmembrane region" description="Helical" evidence="2">
    <location>
        <begin position="636"/>
        <end position="655"/>
    </location>
</feature>
<organism evidence="4 5">
    <name type="scientific">Albidovulum marisflavi</name>
    <dbReference type="NCBI Taxonomy" id="2984159"/>
    <lineage>
        <taxon>Bacteria</taxon>
        <taxon>Pseudomonadati</taxon>
        <taxon>Pseudomonadota</taxon>
        <taxon>Alphaproteobacteria</taxon>
        <taxon>Rhodobacterales</taxon>
        <taxon>Paracoccaceae</taxon>
        <taxon>Albidovulum</taxon>
    </lineage>
</organism>
<evidence type="ECO:0000256" key="2">
    <source>
        <dbReference type="SAM" id="Phobius"/>
    </source>
</evidence>
<dbReference type="NCBIfam" id="TIGR02123">
    <property type="entry name" value="TRAP_fused"/>
    <property type="match status" value="1"/>
</dbReference>
<feature type="domain" description="TRAP C4-dicarboxylate transport system permease DctM subunit" evidence="3">
    <location>
        <begin position="145"/>
        <end position="602"/>
    </location>
</feature>
<keyword evidence="2" id="KW-0472">Membrane</keyword>
<feature type="transmembrane region" description="Helical" evidence="2">
    <location>
        <begin position="606"/>
        <end position="624"/>
    </location>
</feature>
<dbReference type="EMBL" id="JAOWKY010000002">
    <property type="protein sequence ID" value="MCV2868876.1"/>
    <property type="molecule type" value="Genomic_DNA"/>
</dbReference>
<dbReference type="InterPro" id="IPR010656">
    <property type="entry name" value="DctM"/>
</dbReference>
<comment type="function">
    <text evidence="1">Part of the tripartite ATP-independent periplasmic (TRAP) transport system.</text>
</comment>
<feature type="transmembrane region" description="Helical" evidence="2">
    <location>
        <begin position="487"/>
        <end position="505"/>
    </location>
</feature>
<sequence>MSNDKVPDRPRTAGADVSARLEGARVPTAGWSRVIIGLAVLWSLFQLWIASPLPYMFGFGIITDVPARALHLAFGLTLAFLIFPARPALRDRPIAWHDVALALLAAAATLYIFFGYDGIVRRQGVLFEWHLAGAAIPVEAIIGGVGILVLLEATRRVIGLPLVIVCALFLLYSVFGQQMPLVISHKGVSLERLIGYQWLGGEAVFGIPLSVSVSFVFLFVFFGALLERAGAGQYFLDLAFAMVGRMRGGPAKAAILASGMTGMISGSSIANVVTTGTFTIPVMRKTGLPAVKAGAIEVAASTNGQLMPPIMGAAAFIIAEFVGISYFEVIKAAFIPAVISYMALIYISHLEALKLGLRGLPRSEIPPLGATFRKGLHYLIPLAILVYLLIVKRWSPSSSVFYAILALFAIILVRPVVMELRDGGSRIGEAMTRGAADCVWGMIEGARNMVGIAIAVGAAGIIVGSVSSTGLSNALIGVMETIAGGNVYVLLGLTALLCIVLGMGLPTTANYLVVASLMAGVLVELGSAAGLVLPLIAVHLYVLFFGLLADSTPPVCLAAFAASAISGASPLRTGVQSFLYDIRTAILPVVFIFNPTLLLIGVDSVWHALVVFVASLLAILAFASLTQNWMLVRNRLWESVALVLVIFALFRPSLFMDQVYPPFAMVPTATFASGTFTAAPGQIVRFHVTRETAYGDRLKLFALPAPEAGARQQQGPFGVTLAQDESGRWIVHALAFTGPAATAGMDFADVVTAIDVEQPDLPPKEVVYLLGFALLALVCMSQYRRSRS</sequence>
<feature type="transmembrane region" description="Helical" evidence="2">
    <location>
        <begin position="333"/>
        <end position="355"/>
    </location>
</feature>
<keyword evidence="2" id="KW-1133">Transmembrane helix</keyword>
<comment type="caution">
    <text evidence="4">The sequence shown here is derived from an EMBL/GenBank/DDBJ whole genome shotgun (WGS) entry which is preliminary data.</text>
</comment>
<dbReference type="Pfam" id="PF06808">
    <property type="entry name" value="DctM"/>
    <property type="match status" value="1"/>
</dbReference>
<keyword evidence="1" id="KW-0997">Cell inner membrane</keyword>